<gene>
    <name evidence="2" type="ORF">EDD66_103157</name>
</gene>
<keyword evidence="3" id="KW-1185">Reference proteome</keyword>
<sequence>MKQLWNKILKNTLLIYCGLYTFATILNSILYLAQGIYEDPNGNWHELDRAIIVLIGVLAFEFCIHIKVKNRIISAFIGYIPTLLLAFGYVWLAGLREPLVKNAYSDIFINYTMMFLCTCIIYNIVDIARKKKSKF</sequence>
<accession>A0A3N1XSU7</accession>
<feature type="transmembrane region" description="Helical" evidence="1">
    <location>
        <begin position="49"/>
        <end position="66"/>
    </location>
</feature>
<name>A0A3N1XSU7_9FIRM</name>
<keyword evidence="1" id="KW-0812">Transmembrane</keyword>
<dbReference type="Proteomes" id="UP000273083">
    <property type="component" value="Unassembled WGS sequence"/>
</dbReference>
<dbReference type="AlphaFoldDB" id="A0A3N1XSU7"/>
<evidence type="ECO:0000256" key="1">
    <source>
        <dbReference type="SAM" id="Phobius"/>
    </source>
</evidence>
<feature type="transmembrane region" description="Helical" evidence="1">
    <location>
        <begin position="73"/>
        <end position="95"/>
    </location>
</feature>
<feature type="transmembrane region" description="Helical" evidence="1">
    <location>
        <begin position="107"/>
        <end position="125"/>
    </location>
</feature>
<feature type="transmembrane region" description="Helical" evidence="1">
    <location>
        <begin position="12"/>
        <end position="37"/>
    </location>
</feature>
<dbReference type="OrthoDB" id="2049520at2"/>
<dbReference type="InterPro" id="IPR046716">
    <property type="entry name" value="DUF6608"/>
</dbReference>
<keyword evidence="1" id="KW-0472">Membrane</keyword>
<comment type="caution">
    <text evidence="2">The sequence shown here is derived from an EMBL/GenBank/DDBJ whole genome shotgun (WGS) entry which is preliminary data.</text>
</comment>
<organism evidence="2 3">
    <name type="scientific">Mobilisporobacter senegalensis</name>
    <dbReference type="NCBI Taxonomy" id="1329262"/>
    <lineage>
        <taxon>Bacteria</taxon>
        <taxon>Bacillati</taxon>
        <taxon>Bacillota</taxon>
        <taxon>Clostridia</taxon>
        <taxon>Lachnospirales</taxon>
        <taxon>Lachnospiraceae</taxon>
        <taxon>Mobilisporobacter</taxon>
    </lineage>
</organism>
<reference evidence="2 3" key="1">
    <citation type="submission" date="2018-11" db="EMBL/GenBank/DDBJ databases">
        <title>Genomic Encyclopedia of Type Strains, Phase IV (KMG-IV): sequencing the most valuable type-strain genomes for metagenomic binning, comparative biology and taxonomic classification.</title>
        <authorList>
            <person name="Goeker M."/>
        </authorList>
    </citation>
    <scope>NUCLEOTIDE SEQUENCE [LARGE SCALE GENOMIC DNA]</scope>
    <source>
        <strain evidence="2 3">DSM 26537</strain>
    </source>
</reference>
<evidence type="ECO:0000313" key="2">
    <source>
        <dbReference type="EMBL" id="ROR29221.1"/>
    </source>
</evidence>
<dbReference type="EMBL" id="RJVG01000003">
    <property type="protein sequence ID" value="ROR29221.1"/>
    <property type="molecule type" value="Genomic_DNA"/>
</dbReference>
<proteinExistence type="predicted"/>
<dbReference type="RefSeq" id="WP_123608672.1">
    <property type="nucleotide sequence ID" value="NZ_RJVG01000003.1"/>
</dbReference>
<protein>
    <submittedName>
        <fullName evidence="2">Uncharacterized protein</fullName>
    </submittedName>
</protein>
<evidence type="ECO:0000313" key="3">
    <source>
        <dbReference type="Proteomes" id="UP000273083"/>
    </source>
</evidence>
<keyword evidence="1" id="KW-1133">Transmembrane helix</keyword>
<dbReference type="Pfam" id="PF20312">
    <property type="entry name" value="DUF6608"/>
    <property type="match status" value="1"/>
</dbReference>